<feature type="domain" description="GmrSD restriction endonucleases N-terminal" evidence="1">
    <location>
        <begin position="4"/>
        <end position="237"/>
    </location>
</feature>
<organism evidence="2 3">
    <name type="scientific">Chryseobacterium caseinilyticum</name>
    <dbReference type="NCBI Taxonomy" id="2771428"/>
    <lineage>
        <taxon>Bacteria</taxon>
        <taxon>Pseudomonadati</taxon>
        <taxon>Bacteroidota</taxon>
        <taxon>Flavobacteriia</taxon>
        <taxon>Flavobacteriales</taxon>
        <taxon>Weeksellaceae</taxon>
        <taxon>Chryseobacterium group</taxon>
        <taxon>Chryseobacterium</taxon>
    </lineage>
</organism>
<evidence type="ECO:0000259" key="1">
    <source>
        <dbReference type="Pfam" id="PF03235"/>
    </source>
</evidence>
<protein>
    <submittedName>
        <fullName evidence="2">DUF262 domain-containing protein</fullName>
    </submittedName>
</protein>
<accession>A0ABR8ZF10</accession>
<name>A0ABR8ZF10_9FLAO</name>
<dbReference type="PANTHER" id="PTHR35149">
    <property type="entry name" value="SLL5132 PROTEIN"/>
    <property type="match status" value="1"/>
</dbReference>
<dbReference type="InterPro" id="IPR004919">
    <property type="entry name" value="GmrSD_N"/>
</dbReference>
<dbReference type="Proteomes" id="UP000637299">
    <property type="component" value="Unassembled WGS sequence"/>
</dbReference>
<reference evidence="2 3" key="1">
    <citation type="submission" date="2020-09" db="EMBL/GenBank/DDBJ databases">
        <title>Genome seq and assembly of Chryseobacterium sp.</title>
        <authorList>
            <person name="Chhetri G."/>
        </authorList>
    </citation>
    <scope>NUCLEOTIDE SEQUENCE [LARGE SCALE GENOMIC DNA]</scope>
    <source>
        <strain evidence="2 3">GCR10</strain>
    </source>
</reference>
<dbReference type="RefSeq" id="WP_191737696.1">
    <property type="nucleotide sequence ID" value="NZ_JACYFS010000005.1"/>
</dbReference>
<evidence type="ECO:0000313" key="2">
    <source>
        <dbReference type="EMBL" id="MBD8083865.1"/>
    </source>
</evidence>
<dbReference type="PANTHER" id="PTHR35149:SF1">
    <property type="entry name" value="DUF5655 DOMAIN-CONTAINING PROTEIN"/>
    <property type="match status" value="1"/>
</dbReference>
<evidence type="ECO:0000313" key="3">
    <source>
        <dbReference type="Proteomes" id="UP000637299"/>
    </source>
</evidence>
<dbReference type="EMBL" id="JACYFS010000005">
    <property type="protein sequence ID" value="MBD8083865.1"/>
    <property type="molecule type" value="Genomic_DNA"/>
</dbReference>
<keyword evidence="3" id="KW-1185">Reference proteome</keyword>
<gene>
    <name evidence="2" type="ORF">IC610_15750</name>
</gene>
<comment type="caution">
    <text evidence="2">The sequence shown here is derived from an EMBL/GenBank/DDBJ whole genome shotgun (WGS) entry which is preliminary data.</text>
</comment>
<proteinExistence type="predicted"/>
<dbReference type="Pfam" id="PF03235">
    <property type="entry name" value="GmrSD_N"/>
    <property type="match status" value="1"/>
</dbReference>
<sequence length="623" mass="75129">MQTIKSIFNNKIFRIPDYQRGYSWEKNNLDDFWQDLNNLQHKKVHYTGMISVEEVSEEEYMNWSDDKWIITGKGEKPYFIVDGQQRITTIIILIWVICQKMPEGSQINFSSKEEIINKYIFTENKQRQEKSYLFGYHRDNPSYEFLKREIFEQNDYSNNDIEETVYTNNLLNAKLYFIEKVKKMSLNDLEILFSKLTQQLKFDFKELEKELDIFIVFETMNNRGKPLSNLEKLKNRLIYLSTLLKDESIERKVDLRDKINESWKTIYKYLGLNKERKLDDDAFLQNHWIMYKRYDRREPEFYANDVFDRFFTSHNVLNGKEDYESIQRYIRSLTEGVKQWFLMNSPKHPQANEICQSKIVINWLMKLNQLGFKSFAPLIMGALVTEKDKDKTIKLLQLVESYIFLIFSVSFRRSNTGTYHFYAKASELYNSEIEIEDIIKDLELWIYGKQDYNGYYEISGFYSFLRDLFLRENGKGFYDWKFLRYFLYEYDIDIAKKNNLEYDSYDDLNSVQHIFPEKPLLLCWKKMEVQDFSYQEIKSITGSLGNFVLLRKNVHEQDCFIDKLSTYKNYNNAKNIIDLNEWNEKTILNRGLELLDFMEKRWNITIGSKEDKIKLLFLDFVES</sequence>